<evidence type="ECO:0000313" key="1">
    <source>
        <dbReference type="EMBL" id="KAG0587972.1"/>
    </source>
</evidence>
<dbReference type="AlphaFoldDB" id="A0A8T0IYA4"/>
<proteinExistence type="predicted"/>
<dbReference type="EMBL" id="CM026422">
    <property type="protein sequence ID" value="KAG0587972.1"/>
    <property type="molecule type" value="Genomic_DNA"/>
</dbReference>
<dbReference type="Proteomes" id="UP000822688">
    <property type="component" value="Chromosome 2"/>
</dbReference>
<gene>
    <name evidence="1" type="ORF">KC19_2G206000</name>
</gene>
<reference evidence="1" key="1">
    <citation type="submission" date="2020-06" db="EMBL/GenBank/DDBJ databases">
        <title>WGS assembly of Ceratodon purpureus strain R40.</title>
        <authorList>
            <person name="Carey S.B."/>
            <person name="Jenkins J."/>
            <person name="Shu S."/>
            <person name="Lovell J.T."/>
            <person name="Sreedasyam A."/>
            <person name="Maumus F."/>
            <person name="Tiley G.P."/>
            <person name="Fernandez-Pozo N."/>
            <person name="Barry K."/>
            <person name="Chen C."/>
            <person name="Wang M."/>
            <person name="Lipzen A."/>
            <person name="Daum C."/>
            <person name="Saski C.A."/>
            <person name="Payton A.C."/>
            <person name="Mcbreen J.C."/>
            <person name="Conrad R.E."/>
            <person name="Kollar L.M."/>
            <person name="Olsson S."/>
            <person name="Huttunen S."/>
            <person name="Landis J.B."/>
            <person name="Wickett N.J."/>
            <person name="Johnson M.G."/>
            <person name="Rensing S.A."/>
            <person name="Grimwood J."/>
            <person name="Schmutz J."/>
            <person name="Mcdaniel S.F."/>
        </authorList>
    </citation>
    <scope>NUCLEOTIDE SEQUENCE</scope>
    <source>
        <strain evidence="1">R40</strain>
    </source>
</reference>
<protein>
    <submittedName>
        <fullName evidence="1">Uncharacterized protein</fullName>
    </submittedName>
</protein>
<sequence length="101" mass="11873">MPGYRQVMNDIMIRILVWMCVRSSAGYSVRLGLGYGRVWRRLLGPVRRISVGQFQGSMALFTVYLCESSNICCRSMWMTLFMRFDKQEDVHECAEVYFPRD</sequence>
<keyword evidence="2" id="KW-1185">Reference proteome</keyword>
<comment type="caution">
    <text evidence="1">The sequence shown here is derived from an EMBL/GenBank/DDBJ whole genome shotgun (WGS) entry which is preliminary data.</text>
</comment>
<evidence type="ECO:0000313" key="2">
    <source>
        <dbReference type="Proteomes" id="UP000822688"/>
    </source>
</evidence>
<organism evidence="1 2">
    <name type="scientific">Ceratodon purpureus</name>
    <name type="common">Fire moss</name>
    <name type="synonym">Dicranum purpureum</name>
    <dbReference type="NCBI Taxonomy" id="3225"/>
    <lineage>
        <taxon>Eukaryota</taxon>
        <taxon>Viridiplantae</taxon>
        <taxon>Streptophyta</taxon>
        <taxon>Embryophyta</taxon>
        <taxon>Bryophyta</taxon>
        <taxon>Bryophytina</taxon>
        <taxon>Bryopsida</taxon>
        <taxon>Dicranidae</taxon>
        <taxon>Pseudoditrichales</taxon>
        <taxon>Ditrichaceae</taxon>
        <taxon>Ceratodon</taxon>
    </lineage>
</organism>
<accession>A0A8T0IYA4</accession>
<name>A0A8T0IYA4_CERPU</name>